<dbReference type="InterPro" id="IPR046802">
    <property type="entry name" value="OpcA_G6PD_C"/>
</dbReference>
<dbReference type="EMBL" id="PXYW01000055">
    <property type="protein sequence ID" value="PSR32015.1"/>
    <property type="molecule type" value="Genomic_DNA"/>
</dbReference>
<reference evidence="3 4" key="1">
    <citation type="journal article" date="2014" name="BMC Genomics">
        <title>Comparison of environmental and isolate Sulfobacillus genomes reveals diverse carbon, sulfur, nitrogen, and hydrogen metabolisms.</title>
        <authorList>
            <person name="Justice N.B."/>
            <person name="Norman A."/>
            <person name="Brown C.T."/>
            <person name="Singh A."/>
            <person name="Thomas B.C."/>
            <person name="Banfield J.F."/>
        </authorList>
    </citation>
    <scope>NUCLEOTIDE SEQUENCE [LARGE SCALE GENOMIC DNA]</scope>
    <source>
        <strain evidence="3">AMDSBA4</strain>
    </source>
</reference>
<feature type="domain" description="Glucose-6-phosphate dehydrogenase assembly protein OpcA N-terminal" evidence="1">
    <location>
        <begin position="60"/>
        <end position="167"/>
    </location>
</feature>
<proteinExistence type="predicted"/>
<dbReference type="AlphaFoldDB" id="A0A2T2XBY4"/>
<dbReference type="Pfam" id="PF10128">
    <property type="entry name" value="OpcA_G6PD_assem"/>
    <property type="match status" value="1"/>
</dbReference>
<gene>
    <name evidence="3" type="ORF">C7B46_16195</name>
</gene>
<evidence type="ECO:0000313" key="4">
    <source>
        <dbReference type="Proteomes" id="UP000242972"/>
    </source>
</evidence>
<evidence type="ECO:0000259" key="1">
    <source>
        <dbReference type="Pfam" id="PF10128"/>
    </source>
</evidence>
<evidence type="ECO:0000259" key="2">
    <source>
        <dbReference type="Pfam" id="PF20171"/>
    </source>
</evidence>
<protein>
    <recommendedName>
        <fullName evidence="5">Glucose-6-phosphate dehydrogenase</fullName>
    </recommendedName>
</protein>
<evidence type="ECO:0000313" key="3">
    <source>
        <dbReference type="EMBL" id="PSR32015.1"/>
    </source>
</evidence>
<accession>A0A2T2XBY4</accession>
<dbReference type="Proteomes" id="UP000242972">
    <property type="component" value="Unassembled WGS sequence"/>
</dbReference>
<name>A0A2T2XBY4_9FIRM</name>
<dbReference type="PANTHER" id="PTHR38658:SF1">
    <property type="entry name" value="OXPP CYCLE PROTEIN OPCA-RELATED"/>
    <property type="match status" value="1"/>
</dbReference>
<dbReference type="InterPro" id="IPR004555">
    <property type="entry name" value="G6PDH_assembly_OpcA"/>
</dbReference>
<feature type="domain" description="Glucose-6-phosphate dehydrogenase assembly protein OpcA C-terminal" evidence="2">
    <location>
        <begin position="187"/>
        <end position="336"/>
    </location>
</feature>
<dbReference type="Pfam" id="PF20171">
    <property type="entry name" value="OpcA_G6PD_C"/>
    <property type="match status" value="1"/>
</dbReference>
<evidence type="ECO:0008006" key="5">
    <source>
        <dbReference type="Google" id="ProtNLM"/>
    </source>
</evidence>
<dbReference type="PANTHER" id="PTHR38658">
    <property type="entry name" value="OXPP CYCLE PROTEIN OPCA-RELATED"/>
    <property type="match status" value="1"/>
</dbReference>
<sequence length="355" mass="39590">MANSEMISWSADDLDGPSLLNALGSVVPDALDGAKPIVATVLTLGLYVKGVSSPKWVSLAQELAKQHPSRILVINPTTQDGQPRLDVAISATVAERGQGETPTLFSECVELNLKGGLATHWIDFLQPLIRPGLPAYLWWLVTPPGPDFRWDLLSTSGFTHLVIDSKTENWRQWLPSLRQALAYHMHVDDLEWQRLRDLRHHWAQLTDEPRVLKTLLNMESIEVTAPNPRWSQWIWWVTWIASRLGWNLVLDHDRTPSAIETDLGPVPIMVAESPDTTVTIVSDNVRVTTQISQPTLKSVAYHGDTAILTLDEHRIATSLQEDMHNILNRGHDVLFSQTLQCLLAAEDSLGGTLDA</sequence>
<comment type="caution">
    <text evidence="3">The sequence shown here is derived from an EMBL/GenBank/DDBJ whole genome shotgun (WGS) entry which is preliminary data.</text>
</comment>
<organism evidence="3 4">
    <name type="scientific">Sulfobacillus benefaciens</name>
    <dbReference type="NCBI Taxonomy" id="453960"/>
    <lineage>
        <taxon>Bacteria</taxon>
        <taxon>Bacillati</taxon>
        <taxon>Bacillota</taxon>
        <taxon>Clostridia</taxon>
        <taxon>Eubacteriales</taxon>
        <taxon>Clostridiales Family XVII. Incertae Sedis</taxon>
        <taxon>Sulfobacillus</taxon>
    </lineage>
</organism>
<dbReference type="InterPro" id="IPR046801">
    <property type="entry name" value="OpcA_G6PD_N"/>
</dbReference>